<dbReference type="EMBL" id="WOTH01000009">
    <property type="protein sequence ID" value="NHO53592.1"/>
    <property type="molecule type" value="Genomic_DNA"/>
</dbReference>
<feature type="binding site" evidence="10">
    <location>
        <position position="139"/>
    </location>
    <ligand>
        <name>UDP-N-acetyl-alpha-D-glucosamine</name>
        <dbReference type="ChEBI" id="CHEBI:57705"/>
    </ligand>
</feature>
<dbReference type="GO" id="GO:0071555">
    <property type="term" value="P:cell wall organization"/>
    <property type="evidence" value="ECO:0007669"/>
    <property type="project" value="UniProtKB-KW"/>
</dbReference>
<dbReference type="PANTHER" id="PTHR21015:SF22">
    <property type="entry name" value="GLYCOSYLTRANSFERASE"/>
    <property type="match status" value="1"/>
</dbReference>
<feature type="domain" description="Glycosyltransferase family 28 N-terminal" evidence="12">
    <location>
        <begin position="16"/>
        <end position="157"/>
    </location>
</feature>
<evidence type="ECO:0000313" key="14">
    <source>
        <dbReference type="EMBL" id="NHO53592.1"/>
    </source>
</evidence>
<protein>
    <recommendedName>
        <fullName evidence="10">UDP-N-acetylglucosamine--N-acetylmuramyl-(pentapeptide) pyrophosphoryl-undecaprenol N-acetylglucosamine transferase</fullName>
        <ecNumber evidence="10">2.4.1.227</ecNumber>
    </recommendedName>
    <alternativeName>
        <fullName evidence="10">Undecaprenyl-PP-MurNAc-pentapeptide-UDPGlcNAc GlcNAc transferase</fullName>
    </alternativeName>
</protein>
<reference evidence="14" key="1">
    <citation type="submission" date="2019-11" db="EMBL/GenBank/DDBJ databases">
        <title>Description of new Acetobacter species.</title>
        <authorList>
            <person name="Cleenwerck I."/>
            <person name="Sombolestani A.S."/>
        </authorList>
    </citation>
    <scope>NUCLEOTIDE SEQUENCE</scope>
    <source>
        <strain evidence="14">LMG 1626</strain>
    </source>
</reference>
<evidence type="ECO:0000256" key="11">
    <source>
        <dbReference type="SAM" id="MobiDB-lite"/>
    </source>
</evidence>
<sequence>MEDSGMNTTANMNGPVVIAAGGTGGHFFPAEALANALVARGHRVALMTDARAGRRTEGVFATAEQFVLPGAGVAGRGPVRAIKGGLALLKGAKEARQIMMRLRPSAVVGFGGYPSVPPLLGARLLPKSLRPVIVLHEGNAVLGKANAFLARFADAIATSFPLVRGLPMGAQTTQTGMPVRPAIAALAGEGYAAPEPGDPIHLLVWGGSLGARVFSDVVPAALAALPLEIRERVSVTQQVRAEDIERVRTAYDAPGIAAELAPFFADVATLMRDAHLVIGRAGGSSVAELTVAGRPSVLVPLPVAASDEQTANAQALEGVGAAWLMRQPAFTPDALSALLAMQFTDTGILTAAAKAAASLGRPNAAERLADLVEATLRGGTQGAYSASKSSPLPTESSASNEESRA</sequence>
<evidence type="ECO:0000256" key="6">
    <source>
        <dbReference type="ARBA" id="ARBA00022984"/>
    </source>
</evidence>
<dbReference type="GO" id="GO:0050511">
    <property type="term" value="F:undecaprenyldiphospho-muramoylpentapeptide beta-N-acetylglucosaminyltransferase activity"/>
    <property type="evidence" value="ECO:0007669"/>
    <property type="project" value="UniProtKB-UniRule"/>
</dbReference>
<feature type="binding site" evidence="10">
    <location>
        <position position="208"/>
    </location>
    <ligand>
        <name>UDP-N-acetyl-alpha-D-glucosamine</name>
        <dbReference type="ChEBI" id="CHEBI:57705"/>
    </ligand>
</feature>
<feature type="binding site" evidence="10">
    <location>
        <begin position="23"/>
        <end position="25"/>
    </location>
    <ligand>
        <name>UDP-N-acetyl-alpha-D-glucosamine</name>
        <dbReference type="ChEBI" id="CHEBI:57705"/>
    </ligand>
</feature>
<dbReference type="EC" id="2.4.1.227" evidence="10"/>
<keyword evidence="15" id="KW-1185">Reference proteome</keyword>
<dbReference type="Pfam" id="PF04101">
    <property type="entry name" value="Glyco_tran_28_C"/>
    <property type="match status" value="1"/>
</dbReference>
<evidence type="ECO:0000259" key="12">
    <source>
        <dbReference type="Pfam" id="PF03033"/>
    </source>
</evidence>
<dbReference type="AlphaFoldDB" id="A0A967B4H2"/>
<evidence type="ECO:0000256" key="7">
    <source>
        <dbReference type="ARBA" id="ARBA00023136"/>
    </source>
</evidence>
<feature type="binding site" evidence="10">
    <location>
        <position position="309"/>
    </location>
    <ligand>
        <name>UDP-N-acetyl-alpha-D-glucosamine</name>
        <dbReference type="ChEBI" id="CHEBI:57705"/>
    </ligand>
</feature>
<feature type="compositionally biased region" description="Polar residues" evidence="11">
    <location>
        <begin position="382"/>
        <end position="405"/>
    </location>
</feature>
<dbReference type="GO" id="GO:0005975">
    <property type="term" value="P:carbohydrate metabolic process"/>
    <property type="evidence" value="ECO:0007669"/>
    <property type="project" value="InterPro"/>
</dbReference>
<dbReference type="Gene3D" id="3.40.50.2000">
    <property type="entry name" value="Glycogen Phosphorylase B"/>
    <property type="match status" value="2"/>
</dbReference>
<dbReference type="GO" id="GO:0005886">
    <property type="term" value="C:plasma membrane"/>
    <property type="evidence" value="ECO:0007669"/>
    <property type="project" value="UniProtKB-SubCell"/>
</dbReference>
<keyword evidence="9 10" id="KW-0961">Cell wall biogenesis/degradation</keyword>
<keyword evidence="6 10" id="KW-0573">Peptidoglycan synthesis</keyword>
<proteinExistence type="inferred from homology"/>
<comment type="caution">
    <text evidence="14">The sequence shown here is derived from an EMBL/GenBank/DDBJ whole genome shotgun (WGS) entry which is preliminary data.</text>
</comment>
<feature type="domain" description="Glycosyl transferase family 28 C-terminal" evidence="13">
    <location>
        <begin position="202"/>
        <end position="367"/>
    </location>
</feature>
<dbReference type="InterPro" id="IPR006009">
    <property type="entry name" value="GlcNAc_MurG"/>
</dbReference>
<dbReference type="GO" id="GO:0009252">
    <property type="term" value="P:peptidoglycan biosynthetic process"/>
    <property type="evidence" value="ECO:0007669"/>
    <property type="project" value="UniProtKB-UniRule"/>
</dbReference>
<keyword evidence="2 10" id="KW-0132">Cell division</keyword>
<keyword evidence="7 10" id="KW-0472">Membrane</keyword>
<dbReference type="NCBIfam" id="TIGR01133">
    <property type="entry name" value="murG"/>
    <property type="match status" value="1"/>
</dbReference>
<keyword evidence="1 10" id="KW-1003">Cell membrane</keyword>
<comment type="catalytic activity">
    <reaction evidence="10">
        <text>di-trans,octa-cis-undecaprenyl diphospho-N-acetyl-alpha-D-muramoyl-L-alanyl-D-glutamyl-meso-2,6-diaminopimeloyl-D-alanyl-D-alanine + UDP-N-acetyl-alpha-D-glucosamine = di-trans,octa-cis-undecaprenyl diphospho-[N-acetyl-alpha-D-glucosaminyl-(1-&gt;4)]-N-acetyl-alpha-D-muramoyl-L-alanyl-D-glutamyl-meso-2,6-diaminopimeloyl-D-alanyl-D-alanine + UDP + H(+)</text>
        <dbReference type="Rhea" id="RHEA:31227"/>
        <dbReference type="ChEBI" id="CHEBI:15378"/>
        <dbReference type="ChEBI" id="CHEBI:57705"/>
        <dbReference type="ChEBI" id="CHEBI:58223"/>
        <dbReference type="ChEBI" id="CHEBI:61387"/>
        <dbReference type="ChEBI" id="CHEBI:61388"/>
        <dbReference type="EC" id="2.4.1.227"/>
    </reaction>
</comment>
<dbReference type="CDD" id="cd03785">
    <property type="entry name" value="GT28_MurG"/>
    <property type="match status" value="1"/>
</dbReference>
<evidence type="ECO:0000256" key="3">
    <source>
        <dbReference type="ARBA" id="ARBA00022676"/>
    </source>
</evidence>
<dbReference type="GO" id="GO:0008360">
    <property type="term" value="P:regulation of cell shape"/>
    <property type="evidence" value="ECO:0007669"/>
    <property type="project" value="UniProtKB-KW"/>
</dbReference>
<evidence type="ECO:0000256" key="2">
    <source>
        <dbReference type="ARBA" id="ARBA00022618"/>
    </source>
</evidence>
<dbReference type="InterPro" id="IPR004276">
    <property type="entry name" value="GlycoTrans_28_N"/>
</dbReference>
<dbReference type="PANTHER" id="PTHR21015">
    <property type="entry name" value="UDP-N-ACETYLGLUCOSAMINE--N-ACETYLMURAMYL-(PENTAPEPTIDE) PYROPHOSPHORYL-UNDECAPRENOL N-ACETYLGLUCOSAMINE TRANSFERASE 1"/>
    <property type="match status" value="1"/>
</dbReference>
<evidence type="ECO:0000256" key="9">
    <source>
        <dbReference type="ARBA" id="ARBA00023316"/>
    </source>
</evidence>
<gene>
    <name evidence="10 14" type="primary">murG</name>
    <name evidence="14" type="ORF">GOB87_06390</name>
</gene>
<dbReference type="SUPFAM" id="SSF53756">
    <property type="entry name" value="UDP-Glycosyltransferase/glycogen phosphorylase"/>
    <property type="match status" value="1"/>
</dbReference>
<feature type="binding site" evidence="10">
    <location>
        <position position="180"/>
    </location>
    <ligand>
        <name>UDP-N-acetyl-alpha-D-glucosamine</name>
        <dbReference type="ChEBI" id="CHEBI:57705"/>
    </ligand>
</feature>
<comment type="pathway">
    <text evidence="10">Cell wall biogenesis; peptidoglycan biosynthesis.</text>
</comment>
<evidence type="ECO:0000256" key="10">
    <source>
        <dbReference type="HAMAP-Rule" id="MF_00033"/>
    </source>
</evidence>
<dbReference type="Pfam" id="PF03033">
    <property type="entry name" value="Glyco_transf_28"/>
    <property type="match status" value="1"/>
</dbReference>
<dbReference type="HAMAP" id="MF_00033">
    <property type="entry name" value="MurG"/>
    <property type="match status" value="1"/>
</dbReference>
<keyword evidence="8 10" id="KW-0131">Cell cycle</keyword>
<name>A0A967B4H2_9PROT</name>
<evidence type="ECO:0000256" key="5">
    <source>
        <dbReference type="ARBA" id="ARBA00022960"/>
    </source>
</evidence>
<comment type="similarity">
    <text evidence="10">Belongs to the glycosyltransferase 28 family. MurG subfamily.</text>
</comment>
<evidence type="ECO:0000256" key="8">
    <source>
        <dbReference type="ARBA" id="ARBA00023306"/>
    </source>
</evidence>
<dbReference type="GO" id="GO:0051301">
    <property type="term" value="P:cell division"/>
    <property type="evidence" value="ECO:0007669"/>
    <property type="project" value="UniProtKB-KW"/>
</dbReference>
<dbReference type="InterPro" id="IPR007235">
    <property type="entry name" value="Glyco_trans_28_C"/>
</dbReference>
<dbReference type="Proteomes" id="UP000597459">
    <property type="component" value="Unassembled WGS sequence"/>
</dbReference>
<evidence type="ECO:0000256" key="1">
    <source>
        <dbReference type="ARBA" id="ARBA00022475"/>
    </source>
</evidence>
<keyword evidence="3 10" id="KW-0328">Glycosyltransferase</keyword>
<comment type="caution">
    <text evidence="10">Lacks conserved residue(s) required for the propagation of feature annotation.</text>
</comment>
<feature type="region of interest" description="Disordered" evidence="11">
    <location>
        <begin position="381"/>
        <end position="405"/>
    </location>
</feature>
<comment type="function">
    <text evidence="10">Cell wall formation. Catalyzes the transfer of a GlcNAc subunit on undecaprenyl-pyrophosphoryl-MurNAc-pentapeptide (lipid intermediate I) to form undecaprenyl-pyrophosphoryl-MurNAc-(pentapeptide)GlcNAc (lipid intermediate II).</text>
</comment>
<evidence type="ECO:0000313" key="15">
    <source>
        <dbReference type="Proteomes" id="UP000597459"/>
    </source>
</evidence>
<accession>A0A967B4H2</accession>
<keyword evidence="4 10" id="KW-0808">Transferase</keyword>
<evidence type="ECO:0000256" key="4">
    <source>
        <dbReference type="ARBA" id="ARBA00022679"/>
    </source>
</evidence>
<evidence type="ECO:0000259" key="13">
    <source>
        <dbReference type="Pfam" id="PF04101"/>
    </source>
</evidence>
<organism evidence="14 15">
    <name type="scientific">Acetobacter estunensis</name>
    <dbReference type="NCBI Taxonomy" id="104097"/>
    <lineage>
        <taxon>Bacteria</taxon>
        <taxon>Pseudomonadati</taxon>
        <taxon>Pseudomonadota</taxon>
        <taxon>Alphaproteobacteria</taxon>
        <taxon>Acetobacterales</taxon>
        <taxon>Acetobacteraceae</taxon>
        <taxon>Acetobacter</taxon>
    </lineage>
</organism>
<comment type="subcellular location">
    <subcellularLocation>
        <location evidence="10">Cell membrane</location>
        <topology evidence="10">Peripheral membrane protein</topology>
        <orientation evidence="10">Cytoplasmic side</orientation>
    </subcellularLocation>
</comment>
<keyword evidence="5 10" id="KW-0133">Cell shape</keyword>